<dbReference type="RefSeq" id="WP_066480172.1">
    <property type="nucleotide sequence ID" value="NZ_BCNT01000011.1"/>
</dbReference>
<organism evidence="2 3">
    <name type="scientific">Comamonas terrae</name>
    <dbReference type="NCBI Taxonomy" id="673548"/>
    <lineage>
        <taxon>Bacteria</taxon>
        <taxon>Pseudomonadati</taxon>
        <taxon>Pseudomonadota</taxon>
        <taxon>Betaproteobacteria</taxon>
        <taxon>Burkholderiales</taxon>
        <taxon>Comamonadaceae</taxon>
        <taxon>Comamonas</taxon>
    </lineage>
</organism>
<dbReference type="EMBL" id="JBHUMV010000002">
    <property type="protein sequence ID" value="MFD2753268.1"/>
    <property type="molecule type" value="Genomic_DNA"/>
</dbReference>
<keyword evidence="3" id="KW-1185">Reference proteome</keyword>
<feature type="signal peptide" evidence="1">
    <location>
        <begin position="1"/>
        <end position="32"/>
    </location>
</feature>
<evidence type="ECO:0000313" key="2">
    <source>
        <dbReference type="EMBL" id="MFD2753268.1"/>
    </source>
</evidence>
<protein>
    <submittedName>
        <fullName evidence="2">Copper chaperone PCu(A)C</fullName>
    </submittedName>
</protein>
<gene>
    <name evidence="2" type="ORF">ACFSW6_04145</name>
</gene>
<dbReference type="PANTHER" id="PTHR36302:SF1">
    <property type="entry name" value="COPPER CHAPERONE PCU(A)C"/>
    <property type="match status" value="1"/>
</dbReference>
<dbReference type="Proteomes" id="UP001597463">
    <property type="component" value="Unassembled WGS sequence"/>
</dbReference>
<comment type="caution">
    <text evidence="2">The sequence shown here is derived from an EMBL/GenBank/DDBJ whole genome shotgun (WGS) entry which is preliminary data.</text>
</comment>
<evidence type="ECO:0000313" key="3">
    <source>
        <dbReference type="Proteomes" id="UP001597463"/>
    </source>
</evidence>
<feature type="chain" id="PRO_5046401526" evidence="1">
    <location>
        <begin position="33"/>
        <end position="174"/>
    </location>
</feature>
<name>A0ABW5UK13_9BURK</name>
<dbReference type="PANTHER" id="PTHR36302">
    <property type="entry name" value="BLR7088 PROTEIN"/>
    <property type="match status" value="1"/>
</dbReference>
<dbReference type="InterPro" id="IPR007410">
    <property type="entry name" value="LpqE-like"/>
</dbReference>
<dbReference type="Gene3D" id="2.60.40.1890">
    <property type="entry name" value="PCu(A)C copper chaperone"/>
    <property type="match status" value="1"/>
</dbReference>
<dbReference type="InterPro" id="IPR036182">
    <property type="entry name" value="PCuAC_sf"/>
</dbReference>
<proteinExistence type="predicted"/>
<accession>A0ABW5UK13</accession>
<dbReference type="Pfam" id="PF04314">
    <property type="entry name" value="PCuAC"/>
    <property type="match status" value="1"/>
</dbReference>
<keyword evidence="1" id="KW-0732">Signal</keyword>
<dbReference type="InterPro" id="IPR058248">
    <property type="entry name" value="Lxx211020-like"/>
</dbReference>
<dbReference type="SUPFAM" id="SSF110087">
    <property type="entry name" value="DR1885-like metal-binding protein"/>
    <property type="match status" value="1"/>
</dbReference>
<evidence type="ECO:0000256" key="1">
    <source>
        <dbReference type="SAM" id="SignalP"/>
    </source>
</evidence>
<reference evidence="3" key="1">
    <citation type="journal article" date="2019" name="Int. J. Syst. Evol. Microbiol.">
        <title>The Global Catalogue of Microorganisms (GCM) 10K type strain sequencing project: providing services to taxonomists for standard genome sequencing and annotation.</title>
        <authorList>
            <consortium name="The Broad Institute Genomics Platform"/>
            <consortium name="The Broad Institute Genome Sequencing Center for Infectious Disease"/>
            <person name="Wu L."/>
            <person name="Ma J."/>
        </authorList>
    </citation>
    <scope>NUCLEOTIDE SEQUENCE [LARGE SCALE GENOMIC DNA]</scope>
    <source>
        <strain evidence="3">TISTR 1906</strain>
    </source>
</reference>
<sequence>MNLQRFTTAMRMSVCIPAIAMCSALFAGAALAHPDAAHVEAQNAWARASVPGQQASGAFMRLTAKEPLKLVGVETPVAGVAEVHEMKMEGDVMRMRAIDALDLPQGVPVDLKPGGYHVMLQQLKAPLVKDTQVPITLVFKDAKGELSRLHLQVPVRTAPPAGGDAAAAHHGHMH</sequence>